<feature type="compositionally biased region" description="Polar residues" evidence="1">
    <location>
        <begin position="915"/>
        <end position="926"/>
    </location>
</feature>
<feature type="compositionally biased region" description="Polar residues" evidence="1">
    <location>
        <begin position="620"/>
        <end position="636"/>
    </location>
</feature>
<feature type="region of interest" description="Disordered" evidence="1">
    <location>
        <begin position="1"/>
        <end position="72"/>
    </location>
</feature>
<feature type="compositionally biased region" description="Basic and acidic residues" evidence="1">
    <location>
        <begin position="186"/>
        <end position="204"/>
    </location>
</feature>
<feature type="region of interest" description="Disordered" evidence="1">
    <location>
        <begin position="807"/>
        <end position="848"/>
    </location>
</feature>
<feature type="region of interest" description="Disordered" evidence="1">
    <location>
        <begin position="673"/>
        <end position="692"/>
    </location>
</feature>
<sequence>LQLIKRISDKIQPEVIPSSSKAADSKTEDGSGNKRDLSQLNNAGVTNKMAVDAGDGESTEKGEVTLGEREGRKIVPISTTDVSLSATVTKSSVMKSVTNDKSVTDKQLSVSDTPQLVTNAPLSPKDVSVSTTDTPLSTKNISSPISDPLVQNNLLPENLETDTEIHDKQLEKSEPGIVSFPASEVGKIKNNKDDQDLENEKQNKADSSVVEVVRAPSVVVDAVLPLAACAVEVSSKSSTAASDCAAETELHGEDSNNTPDEVSVPLSSSNQFSSKKASDQTLSTSNSEISTLQPHDEKVSASVTNRTVELTVSKTKAHDKNEEAQVSSSEQTVRLVSSVQDNILEKTTNPIGDTLGDADIGKCVSKADEREKQCQSNQLCESDGKDLVKSSHNVSAAGSPSPCLSSISVVSSSDTCSSTTSVETTSPGSTYKESLQKVIDSCKAKLGIDEENLNNEENDVVVLQGDEEDDSIIISDNEAEYDSDVLLMDTDEHSQELSDPASTDVANSVAEVQSSDASASLKEASTLNPATGSFEQLDADLHSEMPTEDTVTSTDKSISSKSVPDTEKTDTKELEKNTDSDKDKNTDYLDIVSRSLKKKDGRFYAVNEAPVATNFNMSVISGDQSRSPTSGVSAETSTDKTDSNPAETISVQSAPVATTVNAVSVDQTSDVIKSGDKAVSEPNTSKHSAKARETVDEASIMGYDDEYGSCADEGMTLDMEVVCSDGPEEDNDEEIVSDEEVVRTATASSSDKNIGRKTNVSSRNSMQGTMLAPGRIIIVGNKNSSDTSSSLANYTALRGALTTPSSALNVNQHSKKSSSTSSSTVSTSGGIVRAASNNNIPSTVSKMSENTEIRASAVKQKMSQLLSSKQKRKLVAKPSYIVISHDGCTGVGSGDFGHDSTESRSPRDSREENTRINASVELNGNEENAENHLNPAR</sequence>
<feature type="region of interest" description="Disordered" evidence="1">
    <location>
        <begin position="743"/>
        <end position="766"/>
    </location>
</feature>
<feature type="region of interest" description="Disordered" evidence="1">
    <location>
        <begin position="98"/>
        <end position="151"/>
    </location>
</feature>
<feature type="region of interest" description="Disordered" evidence="1">
    <location>
        <begin position="487"/>
        <end position="506"/>
    </location>
</feature>
<feature type="compositionally biased region" description="Basic and acidic residues" evidence="1">
    <location>
        <begin position="58"/>
        <end position="72"/>
    </location>
</feature>
<keyword evidence="3" id="KW-1185">Reference proteome</keyword>
<accession>A0A8S3YLL3</accession>
<feature type="compositionally biased region" description="Basic and acidic residues" evidence="1">
    <location>
        <begin position="23"/>
        <end position="37"/>
    </location>
</feature>
<feature type="compositionally biased region" description="Polar residues" evidence="1">
    <location>
        <begin position="324"/>
        <end position="333"/>
    </location>
</feature>
<feature type="region of interest" description="Disordered" evidence="1">
    <location>
        <begin position="168"/>
        <end position="209"/>
    </location>
</feature>
<evidence type="ECO:0000313" key="3">
    <source>
        <dbReference type="Proteomes" id="UP000678393"/>
    </source>
</evidence>
<feature type="compositionally biased region" description="Basic and acidic residues" evidence="1">
    <location>
        <begin position="896"/>
        <end position="914"/>
    </location>
</feature>
<feature type="region of interest" description="Disordered" evidence="1">
    <location>
        <begin position="620"/>
        <end position="647"/>
    </location>
</feature>
<dbReference type="EMBL" id="CAJHNH020000492">
    <property type="protein sequence ID" value="CAG5118047.1"/>
    <property type="molecule type" value="Genomic_DNA"/>
</dbReference>
<dbReference type="Proteomes" id="UP000678393">
    <property type="component" value="Unassembled WGS sequence"/>
</dbReference>
<evidence type="ECO:0000313" key="2">
    <source>
        <dbReference type="EMBL" id="CAG5118047.1"/>
    </source>
</evidence>
<proteinExistence type="predicted"/>
<feature type="non-terminal residue" evidence="2">
    <location>
        <position position="937"/>
    </location>
</feature>
<organism evidence="2 3">
    <name type="scientific">Candidula unifasciata</name>
    <dbReference type="NCBI Taxonomy" id="100452"/>
    <lineage>
        <taxon>Eukaryota</taxon>
        <taxon>Metazoa</taxon>
        <taxon>Spiralia</taxon>
        <taxon>Lophotrochozoa</taxon>
        <taxon>Mollusca</taxon>
        <taxon>Gastropoda</taxon>
        <taxon>Heterobranchia</taxon>
        <taxon>Euthyneura</taxon>
        <taxon>Panpulmonata</taxon>
        <taxon>Eupulmonata</taxon>
        <taxon>Stylommatophora</taxon>
        <taxon>Helicina</taxon>
        <taxon>Helicoidea</taxon>
        <taxon>Geomitridae</taxon>
        <taxon>Candidula</taxon>
    </lineage>
</organism>
<feature type="region of interest" description="Disordered" evidence="1">
    <location>
        <begin position="237"/>
        <end position="333"/>
    </location>
</feature>
<feature type="compositionally biased region" description="Polar residues" evidence="1">
    <location>
        <begin position="549"/>
        <end position="563"/>
    </location>
</feature>
<feature type="compositionally biased region" description="Polar residues" evidence="1">
    <location>
        <begin position="98"/>
        <end position="121"/>
    </location>
</feature>
<feature type="compositionally biased region" description="Polar residues" evidence="1">
    <location>
        <begin position="279"/>
        <end position="293"/>
    </location>
</feature>
<feature type="compositionally biased region" description="Polar residues" evidence="1">
    <location>
        <begin position="745"/>
        <end position="766"/>
    </location>
</feature>
<reference evidence="2" key="1">
    <citation type="submission" date="2021-04" db="EMBL/GenBank/DDBJ databases">
        <authorList>
            <consortium name="Molecular Ecology Group"/>
        </authorList>
    </citation>
    <scope>NUCLEOTIDE SEQUENCE</scope>
</reference>
<feature type="region of interest" description="Disordered" evidence="1">
    <location>
        <begin position="514"/>
        <end position="585"/>
    </location>
</feature>
<feature type="compositionally biased region" description="Polar residues" evidence="1">
    <location>
        <begin position="514"/>
        <end position="534"/>
    </location>
</feature>
<feature type="non-terminal residue" evidence="2">
    <location>
        <position position="1"/>
    </location>
</feature>
<name>A0A8S3YLL3_9EUPU</name>
<feature type="compositionally biased region" description="Basic and acidic residues" evidence="1">
    <location>
        <begin position="564"/>
        <end position="585"/>
    </location>
</feature>
<feature type="region of interest" description="Disordered" evidence="1">
    <location>
        <begin position="887"/>
        <end position="937"/>
    </location>
</feature>
<comment type="caution">
    <text evidence="2">The sequence shown here is derived from an EMBL/GenBank/DDBJ whole genome shotgun (WGS) entry which is preliminary data.</text>
</comment>
<gene>
    <name evidence="2" type="ORF">CUNI_LOCUS3605</name>
</gene>
<evidence type="ECO:0000256" key="1">
    <source>
        <dbReference type="SAM" id="MobiDB-lite"/>
    </source>
</evidence>
<feature type="compositionally biased region" description="Polar residues" evidence="1">
    <location>
        <begin position="835"/>
        <end position="848"/>
    </location>
</feature>
<feature type="compositionally biased region" description="Basic and acidic residues" evidence="1">
    <location>
        <begin position="1"/>
        <end position="12"/>
    </location>
</feature>
<dbReference type="AlphaFoldDB" id="A0A8S3YLL3"/>
<feature type="compositionally biased region" description="Polar residues" evidence="1">
    <location>
        <begin position="128"/>
        <end position="151"/>
    </location>
</feature>
<protein>
    <submittedName>
        <fullName evidence="2">Uncharacterized protein</fullName>
    </submittedName>
</protein>
<feature type="compositionally biased region" description="Low complexity" evidence="1">
    <location>
        <begin position="817"/>
        <end position="828"/>
    </location>
</feature>
<feature type="compositionally biased region" description="Polar residues" evidence="1">
    <location>
        <begin position="301"/>
        <end position="314"/>
    </location>
</feature>